<feature type="region of interest" description="Disordered" evidence="1">
    <location>
        <begin position="1298"/>
        <end position="1358"/>
    </location>
</feature>
<evidence type="ECO:0000256" key="1">
    <source>
        <dbReference type="SAM" id="MobiDB-lite"/>
    </source>
</evidence>
<feature type="region of interest" description="Disordered" evidence="1">
    <location>
        <begin position="1134"/>
        <end position="1192"/>
    </location>
</feature>
<organism evidence="2 3">
    <name type="scientific">Rhodocollybia butyracea</name>
    <dbReference type="NCBI Taxonomy" id="206335"/>
    <lineage>
        <taxon>Eukaryota</taxon>
        <taxon>Fungi</taxon>
        <taxon>Dikarya</taxon>
        <taxon>Basidiomycota</taxon>
        <taxon>Agaricomycotina</taxon>
        <taxon>Agaricomycetes</taxon>
        <taxon>Agaricomycetidae</taxon>
        <taxon>Agaricales</taxon>
        <taxon>Marasmiineae</taxon>
        <taxon>Omphalotaceae</taxon>
        <taxon>Rhodocollybia</taxon>
    </lineage>
</organism>
<dbReference type="SUPFAM" id="SSF57850">
    <property type="entry name" value="RING/U-box"/>
    <property type="match status" value="1"/>
</dbReference>
<sequence>MLSSCARCFLVYKICVLCNLLKRPTVPMPTRPRAKPSKPLQRESRRPSPQSTEEDNADLDAAYQSAVKFEQDNQDAIDKTGSRLASSDSVKELEGKVRDFATSSQVMMKVLDEIRGIHPFIDVVVIAFKAVVMLDRKRQDNDQKVLVLKAKMLDMMQVFIQLQMITPDHEAPTRAYSIEETLKGLCIKIAGDIKSSGNFCDFYSKKRTIVKLLQSPIYEDRLAKYTVTFEERGKELNTKLSLFTAQKIQVTAHQVEDVYMLTKIIFQRLSTPRERELWKVIEAGGGIEKCAKSESTLNELLKLDIQVETSGKPHTSKTSSNVNARSSLYSYSYAGHAPTQSYAYREEASSMFARSSNFEDAYSGSRFKYGDKPSGNLPAQELRVNVDDDLKRNMPFFRRKFNEQRRQLQHLENTVIRHGDRVMKAVREGFQGPHERIDDLELRGIWKEMGWKLGVRVEKFVLTLHDYYVAQNNDSSMLDDEFRKQSWTTTSAEERTIVLSKAFSDAKKRGAERWALKHLSIRNIAPLIEVFDGDASGYVSIWEANQVTSLRPQGWSFLEWLAYWAAGRHYTIWHYRQKIGAIVLYMHKSLDSLLPTNRAIVDRYLMSLVTVDQILCDVLPCVEPLDDVLAAKVAAYIHAEEEIMEQKLQALDYEIDGPDTLGLIIGESQIERNLLPLIYLLLKHHLVVICSGYRSVFDREELSPASEALYQIFDAVHARVQTLDWLFGSQSHSGFKRTPDRFQVDAFAFGMYSALFRRSSPYHTKSLNYNPAELDLPGNPPQQLKYPSPDIVDALDTYPFKLQDYITGHIEGFWTGHLFDESHIPIHGMFEFEITSWDSENGGFQANGSYSQGVITIDGKVQRTMEAVLKGRPDYRKDPKLDVFLRGIVNRLSFTDVDLIFTKLPNQYTMSGEWGYVSESPQIRGVYHFRQTPAWVYQYKHVISTKSPSGTRAQSLWKFARSAILHQIYLQKSLLRSEFVQYALSELRQGAELSRYRYLLLDTERLNSKGQEDLNRLLLVSVPWKSRFYRSIARSRYRLNWATLHHDCRCFTCDTVILGSRYYCYSCYKDGSERNFCFDCHFKHDKAPTTGHSLIKTRGFNHRRDTDPLLQRIDALCPRPIYASFTYSESMSDSSSDFEGSSNMKQVHFKPQSSTPPDIDTLNNLLETPPATASFSPPSLSNSFNNPDEIEPNVDPEEVLSKSMQRCGECGEVVDLLADIFWSCMICSNLMTDKRVVICCECEHKNQSPYTKSHEGPAGMHNLDHPILRVYDGPRRYAAYGPGPVPRQTVFVPTQPPIIIARSRSSSGSPVRGRRRSRSRSRSPIGSRRGRTRSRESTDWSRHDRYSPRPIAPSEPPVIILQPSGTDPYPTPYPAMEHYPVQPYYDTTIYQPFGTINPYPTPYPAMEYYPVHGQVQPSYNTTIYPPFTNGVVPGFQTVQPYNFSQPLRVGPVEESKLQKVIDAIVCVKESIEEGDFETKTVKDKDERPYNDGKEEVCKRSASSQEIGDTQFTTIDLPVRKT</sequence>
<evidence type="ECO:0000313" key="2">
    <source>
        <dbReference type="EMBL" id="KAF9071282.1"/>
    </source>
</evidence>
<gene>
    <name evidence="2" type="ORF">BDP27DRAFT_1446379</name>
</gene>
<dbReference type="OrthoDB" id="3002850at2759"/>
<name>A0A9P5U9R8_9AGAR</name>
<keyword evidence="3" id="KW-1185">Reference proteome</keyword>
<feature type="compositionally biased region" description="Basic and acidic residues" evidence="1">
    <location>
        <begin position="1333"/>
        <end position="1347"/>
    </location>
</feature>
<proteinExistence type="predicted"/>
<reference evidence="2" key="1">
    <citation type="submission" date="2020-11" db="EMBL/GenBank/DDBJ databases">
        <authorList>
            <consortium name="DOE Joint Genome Institute"/>
            <person name="Ahrendt S."/>
            <person name="Riley R."/>
            <person name="Andreopoulos W."/>
            <person name="Labutti K."/>
            <person name="Pangilinan J."/>
            <person name="Ruiz-Duenas F.J."/>
            <person name="Barrasa J.M."/>
            <person name="Sanchez-Garcia M."/>
            <person name="Camarero S."/>
            <person name="Miyauchi S."/>
            <person name="Serrano A."/>
            <person name="Linde D."/>
            <person name="Babiker R."/>
            <person name="Drula E."/>
            <person name="Ayuso-Fernandez I."/>
            <person name="Pacheco R."/>
            <person name="Padilla G."/>
            <person name="Ferreira P."/>
            <person name="Barriuso J."/>
            <person name="Kellner H."/>
            <person name="Castanera R."/>
            <person name="Alfaro M."/>
            <person name="Ramirez L."/>
            <person name="Pisabarro A.G."/>
            <person name="Kuo A."/>
            <person name="Tritt A."/>
            <person name="Lipzen A."/>
            <person name="He G."/>
            <person name="Yan M."/>
            <person name="Ng V."/>
            <person name="Cullen D."/>
            <person name="Martin F."/>
            <person name="Rosso M.-N."/>
            <person name="Henrissat B."/>
            <person name="Hibbett D."/>
            <person name="Martinez A.T."/>
            <person name="Grigoriev I.V."/>
        </authorList>
    </citation>
    <scope>NUCLEOTIDE SEQUENCE</scope>
    <source>
        <strain evidence="2">AH 40177</strain>
    </source>
</reference>
<feature type="compositionally biased region" description="Basic residues" evidence="1">
    <location>
        <begin position="1312"/>
        <end position="1321"/>
    </location>
</feature>
<feature type="compositionally biased region" description="Low complexity" evidence="1">
    <location>
        <begin position="1298"/>
        <end position="1311"/>
    </location>
</feature>
<dbReference type="EMBL" id="JADNRY010000033">
    <property type="protein sequence ID" value="KAF9071282.1"/>
    <property type="molecule type" value="Genomic_DNA"/>
</dbReference>
<feature type="compositionally biased region" description="Low complexity" evidence="1">
    <location>
        <begin position="1168"/>
        <end position="1187"/>
    </location>
</feature>
<comment type="caution">
    <text evidence="2">The sequence shown here is derived from an EMBL/GenBank/DDBJ whole genome shotgun (WGS) entry which is preliminary data.</text>
</comment>
<feature type="compositionally biased region" description="Basic and acidic residues" evidence="1">
    <location>
        <begin position="1482"/>
        <end position="1498"/>
    </location>
</feature>
<feature type="region of interest" description="Disordered" evidence="1">
    <location>
        <begin position="26"/>
        <end position="56"/>
    </location>
</feature>
<feature type="compositionally biased region" description="Polar residues" evidence="1">
    <location>
        <begin position="1500"/>
        <end position="1513"/>
    </location>
</feature>
<feature type="compositionally biased region" description="Polar residues" evidence="1">
    <location>
        <begin position="1151"/>
        <end position="1166"/>
    </location>
</feature>
<accession>A0A9P5U9R8</accession>
<dbReference type="Proteomes" id="UP000772434">
    <property type="component" value="Unassembled WGS sequence"/>
</dbReference>
<evidence type="ECO:0000313" key="3">
    <source>
        <dbReference type="Proteomes" id="UP000772434"/>
    </source>
</evidence>
<protein>
    <submittedName>
        <fullName evidence="2">Uncharacterized protein</fullName>
    </submittedName>
</protein>
<feature type="region of interest" description="Disordered" evidence="1">
    <location>
        <begin position="1482"/>
        <end position="1521"/>
    </location>
</feature>